<protein>
    <submittedName>
        <fullName evidence="2">Helix-turn-helix protein</fullName>
    </submittedName>
</protein>
<name>A0A420ADN5_SPHD1</name>
<reference evidence="2 3" key="1">
    <citation type="submission" date="2018-09" db="EMBL/GenBank/DDBJ databases">
        <title>Genomic Encyclopedia of Type Strains, Phase III (KMG-III): the genomes of soil and plant-associated and newly described type strains.</title>
        <authorList>
            <person name="Whitman W."/>
        </authorList>
    </citation>
    <scope>NUCLEOTIDE SEQUENCE [LARGE SCALE GENOMIC DNA]</scope>
    <source>
        <strain evidence="2 3">CECT 7938</strain>
    </source>
</reference>
<dbReference type="InterPro" id="IPR001387">
    <property type="entry name" value="Cro/C1-type_HTH"/>
</dbReference>
<keyword evidence="3" id="KW-1185">Reference proteome</keyword>
<sequence length="167" mass="19478">MTDDNKHRLEWIGLRFRTKRNELYYSLRDVSNLTGISTGTLNGIEKGRDLTMTNFLLLCHSLEIQPKVFFQDDITFNPPYSLSPDVQERISINKKLDQLVYHSNFFHRPKRVAEVLNELEIDKSQSNKFSVYLSAYCEEGALAFEQQGNYKEYRKKSDTTSKIPENG</sequence>
<dbReference type="AlphaFoldDB" id="A0A420ADN5"/>
<dbReference type="CDD" id="cd00093">
    <property type="entry name" value="HTH_XRE"/>
    <property type="match status" value="1"/>
</dbReference>
<dbReference type="RefSeq" id="WP_120262078.1">
    <property type="nucleotide sequence ID" value="NZ_RAPY01000008.1"/>
</dbReference>
<evidence type="ECO:0000313" key="3">
    <source>
        <dbReference type="Proteomes" id="UP000286246"/>
    </source>
</evidence>
<feature type="domain" description="HTH cro/C1-type" evidence="1">
    <location>
        <begin position="16"/>
        <end position="69"/>
    </location>
</feature>
<evidence type="ECO:0000259" key="1">
    <source>
        <dbReference type="PROSITE" id="PS50943"/>
    </source>
</evidence>
<dbReference type="PROSITE" id="PS50943">
    <property type="entry name" value="HTH_CROC1"/>
    <property type="match status" value="1"/>
</dbReference>
<dbReference type="Pfam" id="PF01381">
    <property type="entry name" value="HTH_3"/>
    <property type="match status" value="1"/>
</dbReference>
<dbReference type="GO" id="GO:0003677">
    <property type="term" value="F:DNA binding"/>
    <property type="evidence" value="ECO:0007669"/>
    <property type="project" value="InterPro"/>
</dbReference>
<dbReference type="EMBL" id="RAPY01000008">
    <property type="protein sequence ID" value="RKE42610.1"/>
    <property type="molecule type" value="Genomic_DNA"/>
</dbReference>
<dbReference type="Gene3D" id="1.10.260.40">
    <property type="entry name" value="lambda repressor-like DNA-binding domains"/>
    <property type="match status" value="1"/>
</dbReference>
<accession>A0A420ADN5</accession>
<organism evidence="2 3">
    <name type="scientific">Sphingobacterium detergens</name>
    <dbReference type="NCBI Taxonomy" id="1145106"/>
    <lineage>
        <taxon>Bacteria</taxon>
        <taxon>Pseudomonadati</taxon>
        <taxon>Bacteroidota</taxon>
        <taxon>Sphingobacteriia</taxon>
        <taxon>Sphingobacteriales</taxon>
        <taxon>Sphingobacteriaceae</taxon>
        <taxon>Sphingobacterium</taxon>
    </lineage>
</organism>
<proteinExistence type="predicted"/>
<dbReference type="SMART" id="SM00530">
    <property type="entry name" value="HTH_XRE"/>
    <property type="match status" value="1"/>
</dbReference>
<dbReference type="Proteomes" id="UP000286246">
    <property type="component" value="Unassembled WGS sequence"/>
</dbReference>
<gene>
    <name evidence="2" type="ORF">DFQ12_5525</name>
</gene>
<comment type="caution">
    <text evidence="2">The sequence shown here is derived from an EMBL/GenBank/DDBJ whole genome shotgun (WGS) entry which is preliminary data.</text>
</comment>
<evidence type="ECO:0000313" key="2">
    <source>
        <dbReference type="EMBL" id="RKE42610.1"/>
    </source>
</evidence>
<dbReference type="SUPFAM" id="SSF47413">
    <property type="entry name" value="lambda repressor-like DNA-binding domains"/>
    <property type="match status" value="1"/>
</dbReference>
<dbReference type="InterPro" id="IPR010982">
    <property type="entry name" value="Lambda_DNA-bd_dom_sf"/>
</dbReference>
<dbReference type="OrthoDB" id="706235at2"/>